<evidence type="ECO:0000313" key="3">
    <source>
        <dbReference type="Proteomes" id="UP001267407"/>
    </source>
</evidence>
<name>A0ABU2HI03_9GAMM</name>
<comment type="caution">
    <text evidence="2">The sequence shown here is derived from an EMBL/GenBank/DDBJ whole genome shotgun (WGS) entry which is preliminary data.</text>
</comment>
<evidence type="ECO:0000256" key="1">
    <source>
        <dbReference type="SAM" id="Phobius"/>
    </source>
</evidence>
<feature type="transmembrane region" description="Helical" evidence="1">
    <location>
        <begin position="49"/>
        <end position="71"/>
    </location>
</feature>
<evidence type="ECO:0000313" key="2">
    <source>
        <dbReference type="EMBL" id="MDS1310703.1"/>
    </source>
</evidence>
<feature type="transmembrane region" description="Helical" evidence="1">
    <location>
        <begin position="78"/>
        <end position="97"/>
    </location>
</feature>
<dbReference type="EMBL" id="JAVMBO010000016">
    <property type="protein sequence ID" value="MDS1310703.1"/>
    <property type="molecule type" value="Genomic_DNA"/>
</dbReference>
<dbReference type="RefSeq" id="WP_200371819.1">
    <property type="nucleotide sequence ID" value="NZ_JAVMBO010000016.1"/>
</dbReference>
<sequence length="98" mass="10912">MTSNEKLERNPVADFILILQLVAWFIALSPLFGDFTSSDAAGNGMAQGYAFIFATVPGMIFIFLSNFYLAFKKQLKKWCRVVSAINILGLLLLFLVIS</sequence>
<accession>A0ABU2HI03</accession>
<organism evidence="2 3">
    <name type="scientific">Marinobacter xiaoshiensis</name>
    <dbReference type="NCBI Taxonomy" id="3073652"/>
    <lineage>
        <taxon>Bacteria</taxon>
        <taxon>Pseudomonadati</taxon>
        <taxon>Pseudomonadota</taxon>
        <taxon>Gammaproteobacteria</taxon>
        <taxon>Pseudomonadales</taxon>
        <taxon>Marinobacteraceae</taxon>
        <taxon>Marinobacter</taxon>
    </lineage>
</organism>
<keyword evidence="1" id="KW-0472">Membrane</keyword>
<keyword evidence="3" id="KW-1185">Reference proteome</keyword>
<proteinExistence type="predicted"/>
<reference evidence="2" key="1">
    <citation type="submission" date="2023-09" db="EMBL/GenBank/DDBJ databases">
        <title>Marinobacter sediminicola sp. nov. and Marinobacter maritimum sp. nov., isolated from marine sediment.</title>
        <authorList>
            <person name="An J."/>
        </authorList>
    </citation>
    <scope>NUCLEOTIDE SEQUENCE</scope>
    <source>
        <strain evidence="2">F60267</strain>
    </source>
</reference>
<gene>
    <name evidence="2" type="ORF">RKA07_11435</name>
</gene>
<keyword evidence="1" id="KW-0812">Transmembrane</keyword>
<protein>
    <submittedName>
        <fullName evidence="2">Uncharacterized protein</fullName>
    </submittedName>
</protein>
<dbReference type="Proteomes" id="UP001267407">
    <property type="component" value="Unassembled WGS sequence"/>
</dbReference>
<feature type="transmembrane region" description="Helical" evidence="1">
    <location>
        <begin position="12"/>
        <end position="29"/>
    </location>
</feature>
<keyword evidence="1" id="KW-1133">Transmembrane helix</keyword>